<evidence type="ECO:0000256" key="1">
    <source>
        <dbReference type="ARBA" id="ARBA00004370"/>
    </source>
</evidence>
<keyword evidence="9" id="KW-1185">Reference proteome</keyword>
<feature type="chain" id="PRO_5002365819" description="Leucine-rich repeat-containing N-terminal plant-type domain-containing protein" evidence="6">
    <location>
        <begin position="28"/>
        <end position="178"/>
    </location>
</feature>
<dbReference type="EnsemblPlants" id="OPUNC05G18860.1">
    <property type="protein sequence ID" value="OPUNC05G18860.1"/>
    <property type="gene ID" value="OPUNC05G18860"/>
</dbReference>
<keyword evidence="5" id="KW-0472">Membrane</keyword>
<dbReference type="FunFam" id="3.80.10.10:FF:000024">
    <property type="entry name" value="Somatic embryogenesis receptor kinase 1"/>
    <property type="match status" value="1"/>
</dbReference>
<reference evidence="8" key="2">
    <citation type="submission" date="2018-05" db="EMBL/GenBank/DDBJ databases">
        <title>OpunRS2 (Oryza punctata Reference Sequence Version 2).</title>
        <authorList>
            <person name="Zhang J."/>
            <person name="Kudrna D."/>
            <person name="Lee S."/>
            <person name="Talag J."/>
            <person name="Welchert J."/>
            <person name="Wing R.A."/>
        </authorList>
    </citation>
    <scope>NUCLEOTIDE SEQUENCE [LARGE SCALE GENOMIC DNA]</scope>
</reference>
<accession>A0A0E0L456</accession>
<sequence length="178" mass="19283">MAPTAAGNLAMPSSAAAILLLWWKGLSDPNGALANWDPDLVNPCTWFRVTCNGDNRVIRLDLQEMSLSGHLSADLARLDQLQFMEITSNNIEGSIPPEFGNLENLISLDLCNNTISGPIPPSLGKLKSLKFMRIDHNLLTGPIPNELVGLSNLTILFANNPRLRYPGMGAVDEDDTGC</sequence>
<feature type="signal peptide" evidence="6">
    <location>
        <begin position="1"/>
        <end position="27"/>
    </location>
</feature>
<dbReference type="Gene3D" id="3.80.10.10">
    <property type="entry name" value="Ribonuclease Inhibitor"/>
    <property type="match status" value="1"/>
</dbReference>
<feature type="domain" description="Leucine-rich repeat-containing N-terminal plant-type" evidence="7">
    <location>
        <begin position="17"/>
        <end position="52"/>
    </location>
</feature>
<organism evidence="8">
    <name type="scientific">Oryza punctata</name>
    <name type="common">Red rice</name>
    <dbReference type="NCBI Taxonomy" id="4537"/>
    <lineage>
        <taxon>Eukaryota</taxon>
        <taxon>Viridiplantae</taxon>
        <taxon>Streptophyta</taxon>
        <taxon>Embryophyta</taxon>
        <taxon>Tracheophyta</taxon>
        <taxon>Spermatophyta</taxon>
        <taxon>Magnoliopsida</taxon>
        <taxon>Liliopsida</taxon>
        <taxon>Poales</taxon>
        <taxon>Poaceae</taxon>
        <taxon>BOP clade</taxon>
        <taxon>Oryzoideae</taxon>
        <taxon>Oryzeae</taxon>
        <taxon>Oryzinae</taxon>
        <taxon>Oryza</taxon>
    </lineage>
</organism>
<evidence type="ECO:0000313" key="9">
    <source>
        <dbReference type="Proteomes" id="UP000026962"/>
    </source>
</evidence>
<reference evidence="8" key="1">
    <citation type="submission" date="2015-04" db="UniProtKB">
        <authorList>
            <consortium name="EnsemblPlants"/>
        </authorList>
    </citation>
    <scope>IDENTIFICATION</scope>
</reference>
<keyword evidence="3 6" id="KW-0732">Signal</keyword>
<dbReference type="AlphaFoldDB" id="A0A0E0L456"/>
<dbReference type="Pfam" id="PF13855">
    <property type="entry name" value="LRR_8"/>
    <property type="match status" value="1"/>
</dbReference>
<evidence type="ECO:0000256" key="2">
    <source>
        <dbReference type="ARBA" id="ARBA00022614"/>
    </source>
</evidence>
<dbReference type="Proteomes" id="UP000026962">
    <property type="component" value="Chromosome 5"/>
</dbReference>
<evidence type="ECO:0000256" key="4">
    <source>
        <dbReference type="ARBA" id="ARBA00022737"/>
    </source>
</evidence>
<evidence type="ECO:0000313" key="8">
    <source>
        <dbReference type="EnsemblPlants" id="OPUNC05G18860.1"/>
    </source>
</evidence>
<evidence type="ECO:0000256" key="6">
    <source>
        <dbReference type="SAM" id="SignalP"/>
    </source>
</evidence>
<keyword evidence="4" id="KW-0677">Repeat</keyword>
<dbReference type="Gramene" id="OPUNC05G18860.1">
    <property type="protein sequence ID" value="OPUNC05G18860.1"/>
    <property type="gene ID" value="OPUNC05G18860"/>
</dbReference>
<dbReference type="PANTHER" id="PTHR47988">
    <property type="entry name" value="SOMATIC EMBRYOGENESIS RECEPTOR KINASE 1"/>
    <property type="match status" value="1"/>
</dbReference>
<dbReference type="GO" id="GO:0016020">
    <property type="term" value="C:membrane"/>
    <property type="evidence" value="ECO:0007669"/>
    <property type="project" value="UniProtKB-SubCell"/>
</dbReference>
<dbReference type="OMA" id="FMRIDHN"/>
<comment type="subcellular location">
    <subcellularLocation>
        <location evidence="1">Membrane</location>
    </subcellularLocation>
</comment>
<dbReference type="HOGENOM" id="CLU_000288_18_9_1"/>
<evidence type="ECO:0000256" key="5">
    <source>
        <dbReference type="ARBA" id="ARBA00023136"/>
    </source>
</evidence>
<dbReference type="Pfam" id="PF08263">
    <property type="entry name" value="LRRNT_2"/>
    <property type="match status" value="1"/>
</dbReference>
<dbReference type="InterPro" id="IPR013210">
    <property type="entry name" value="LRR_N_plant-typ"/>
</dbReference>
<dbReference type="InterPro" id="IPR001611">
    <property type="entry name" value="Leu-rich_rpt"/>
</dbReference>
<evidence type="ECO:0000259" key="7">
    <source>
        <dbReference type="Pfam" id="PF08263"/>
    </source>
</evidence>
<dbReference type="InterPro" id="IPR032675">
    <property type="entry name" value="LRR_dom_sf"/>
</dbReference>
<dbReference type="eggNOG" id="KOG0619">
    <property type="taxonomic scope" value="Eukaryota"/>
</dbReference>
<dbReference type="STRING" id="4537.A0A0E0L456"/>
<name>A0A0E0L456_ORYPU</name>
<keyword evidence="2" id="KW-0433">Leucine-rich repeat</keyword>
<evidence type="ECO:0000256" key="3">
    <source>
        <dbReference type="ARBA" id="ARBA00022729"/>
    </source>
</evidence>
<protein>
    <recommendedName>
        <fullName evidence="7">Leucine-rich repeat-containing N-terminal plant-type domain-containing protein</fullName>
    </recommendedName>
</protein>
<dbReference type="SUPFAM" id="SSF52058">
    <property type="entry name" value="L domain-like"/>
    <property type="match status" value="1"/>
</dbReference>
<proteinExistence type="predicted"/>